<keyword evidence="2" id="KW-1185">Reference proteome</keyword>
<reference evidence="1 2" key="1">
    <citation type="journal article" date="2010" name="Cell">
        <title>The genome of Naegleria gruberi illuminates early eukaryotic versatility.</title>
        <authorList>
            <person name="Fritz-Laylin L.K."/>
            <person name="Prochnik S.E."/>
            <person name="Ginger M.L."/>
            <person name="Dacks J.B."/>
            <person name="Carpenter M.L."/>
            <person name="Field M.C."/>
            <person name="Kuo A."/>
            <person name="Paredez A."/>
            <person name="Chapman J."/>
            <person name="Pham J."/>
            <person name="Shu S."/>
            <person name="Neupane R."/>
            <person name="Cipriano M."/>
            <person name="Mancuso J."/>
            <person name="Tu H."/>
            <person name="Salamov A."/>
            <person name="Lindquist E."/>
            <person name="Shapiro H."/>
            <person name="Lucas S."/>
            <person name="Grigoriev I.V."/>
            <person name="Cande W.Z."/>
            <person name="Fulton C."/>
            <person name="Rokhsar D.S."/>
            <person name="Dawson S.C."/>
        </authorList>
    </citation>
    <scope>NUCLEOTIDE SEQUENCE [LARGE SCALE GENOMIC DNA]</scope>
    <source>
        <strain evidence="1 2">NEG-M</strain>
    </source>
</reference>
<dbReference type="KEGG" id="ngr:NAEGRDRAFT_73417"/>
<dbReference type="GeneID" id="8853763"/>
<accession>D2VWL0</accession>
<dbReference type="AlphaFoldDB" id="D2VWL0"/>
<dbReference type="EMBL" id="GG738904">
    <property type="protein sequence ID" value="EFC38860.1"/>
    <property type="molecule type" value="Genomic_DNA"/>
</dbReference>
<dbReference type="CDD" id="cd09917">
    <property type="entry name" value="F-box_SF"/>
    <property type="match status" value="1"/>
</dbReference>
<organism evidence="2">
    <name type="scientific">Naegleria gruberi</name>
    <name type="common">Amoeba</name>
    <dbReference type="NCBI Taxonomy" id="5762"/>
    <lineage>
        <taxon>Eukaryota</taxon>
        <taxon>Discoba</taxon>
        <taxon>Heterolobosea</taxon>
        <taxon>Tetramitia</taxon>
        <taxon>Eutetramitia</taxon>
        <taxon>Vahlkampfiidae</taxon>
        <taxon>Naegleria</taxon>
    </lineage>
</organism>
<evidence type="ECO:0000313" key="1">
    <source>
        <dbReference type="EMBL" id="EFC38860.1"/>
    </source>
</evidence>
<dbReference type="InterPro" id="IPR036047">
    <property type="entry name" value="F-box-like_dom_sf"/>
</dbReference>
<dbReference type="RefSeq" id="XP_002671604.1">
    <property type="nucleotide sequence ID" value="XM_002671558.1"/>
</dbReference>
<dbReference type="SUPFAM" id="SSF81383">
    <property type="entry name" value="F-box domain"/>
    <property type="match status" value="1"/>
</dbReference>
<evidence type="ECO:0000313" key="2">
    <source>
        <dbReference type="Proteomes" id="UP000006671"/>
    </source>
</evidence>
<sequence length="320" mass="38224">MYKQPKVNIYSLKLEELTEVFSFCSLFDFYSISLTCRDWCEVVSASMSDNKFAKRYYGLTRDNMIPLLGPEVIYQEDDKACRQEKISKFLFNWVDIVEEKYENELWMKGFKELRKDFQISTEEQVDMEIVYRRVVRLTGEHKYRNWTAFSLILNGVRIPLFATLGKVHGEIRYLFVMAFFDEDDNITYDIENAVRTEEASFYHEFSGVDASKYARNFKWILNSFPNYISQKRFGFELFLSVLEGYLRQMDINPLSKRHYQGKPHTSHKTDFYIIKKMDTFVSFWPLQEDQYDVISMHGRVVASIYHIKKFYDKGKTFGYT</sequence>
<dbReference type="InParanoid" id="D2VWL0"/>
<evidence type="ECO:0008006" key="3">
    <source>
        <dbReference type="Google" id="ProtNLM"/>
    </source>
</evidence>
<gene>
    <name evidence="1" type="ORF">NAEGRDRAFT_73417</name>
</gene>
<name>D2VWL0_NAEGR</name>
<protein>
    <recommendedName>
        <fullName evidence="3">F-box domain-containing protein</fullName>
    </recommendedName>
</protein>
<dbReference type="Proteomes" id="UP000006671">
    <property type="component" value="Unassembled WGS sequence"/>
</dbReference>
<dbReference type="VEuPathDB" id="AmoebaDB:NAEGRDRAFT_73417"/>
<proteinExistence type="predicted"/>